<dbReference type="InterPro" id="IPR042178">
    <property type="entry name" value="Serpin_sf_1"/>
</dbReference>
<gene>
    <name evidence="3" type="ORF">ENR64_17895</name>
</gene>
<proteinExistence type="inferred from homology"/>
<dbReference type="SUPFAM" id="SSF56574">
    <property type="entry name" value="Serpins"/>
    <property type="match status" value="1"/>
</dbReference>
<dbReference type="InterPro" id="IPR036186">
    <property type="entry name" value="Serpin_sf"/>
</dbReference>
<dbReference type="Gene3D" id="3.30.497.10">
    <property type="entry name" value="Antithrombin, subunit I, domain 2"/>
    <property type="match status" value="1"/>
</dbReference>
<evidence type="ECO:0000313" key="3">
    <source>
        <dbReference type="EMBL" id="HFM99592.1"/>
    </source>
</evidence>
<dbReference type="EMBL" id="DSRU01000258">
    <property type="protein sequence ID" value="HFM99592.1"/>
    <property type="molecule type" value="Genomic_DNA"/>
</dbReference>
<comment type="similarity">
    <text evidence="1">Belongs to the serpin family.</text>
</comment>
<dbReference type="AlphaFoldDB" id="A0A7C3PEZ1"/>
<dbReference type="InterPro" id="IPR000215">
    <property type="entry name" value="Serpin_fam"/>
</dbReference>
<comment type="caution">
    <text evidence="3">The sequence shown here is derived from an EMBL/GenBank/DDBJ whole genome shotgun (WGS) entry which is preliminary data.</text>
</comment>
<dbReference type="PANTHER" id="PTHR11461">
    <property type="entry name" value="SERINE PROTEASE INHIBITOR, SERPIN"/>
    <property type="match status" value="1"/>
</dbReference>
<feature type="domain" description="Serpin" evidence="2">
    <location>
        <begin position="70"/>
        <end position="429"/>
    </location>
</feature>
<dbReference type="InterPro" id="IPR023796">
    <property type="entry name" value="Serpin_dom"/>
</dbReference>
<dbReference type="CDD" id="cd19588">
    <property type="entry name" value="serpin_miropin-like"/>
    <property type="match status" value="1"/>
</dbReference>
<dbReference type="SMART" id="SM00093">
    <property type="entry name" value="SERPIN"/>
    <property type="match status" value="1"/>
</dbReference>
<protein>
    <submittedName>
        <fullName evidence="3">Serpin family protein</fullName>
    </submittedName>
</protein>
<organism evidence="3">
    <name type="scientific">Oscillatoriales cyanobacterium SpSt-418</name>
    <dbReference type="NCBI Taxonomy" id="2282169"/>
    <lineage>
        <taxon>Bacteria</taxon>
        <taxon>Bacillati</taxon>
        <taxon>Cyanobacteriota</taxon>
        <taxon>Cyanophyceae</taxon>
        <taxon>Oscillatoriophycideae</taxon>
        <taxon>Oscillatoriales</taxon>
    </lineage>
</organism>
<name>A0A7C3PEZ1_9CYAN</name>
<reference evidence="3" key="1">
    <citation type="journal article" date="2020" name="mSystems">
        <title>Genome- and Community-Level Interaction Insights into Carbon Utilization and Element Cycling Functions of Hydrothermarchaeota in Hydrothermal Sediment.</title>
        <authorList>
            <person name="Zhou Z."/>
            <person name="Liu Y."/>
            <person name="Xu W."/>
            <person name="Pan J."/>
            <person name="Luo Z.H."/>
            <person name="Li M."/>
        </authorList>
    </citation>
    <scope>NUCLEOTIDE SEQUENCE [LARGE SCALE GENOMIC DNA]</scope>
    <source>
        <strain evidence="3">SpSt-418</strain>
    </source>
</reference>
<dbReference type="Gene3D" id="2.30.39.10">
    <property type="entry name" value="Alpha-1-antitrypsin, domain 1"/>
    <property type="match status" value="1"/>
</dbReference>
<dbReference type="GO" id="GO:0005615">
    <property type="term" value="C:extracellular space"/>
    <property type="evidence" value="ECO:0007669"/>
    <property type="project" value="InterPro"/>
</dbReference>
<evidence type="ECO:0000259" key="2">
    <source>
        <dbReference type="SMART" id="SM00093"/>
    </source>
</evidence>
<accession>A0A7C3PEZ1</accession>
<sequence length="431" mass="47045">MGQMMNQRSRVSTIALVCFVFLGLVGCWKAPDNSAIASPQPTLSPVASPMTPRAETINPKLVEASNRFSLNLFSAIRKQAADQNLFLSPASVAFALSMTYNGATGETQKAMETALAIQSMSVEELNQANAALKTSLENPDKLVELVIANSLWARKGVPFDASFLQTNQQFYGAEVTTLDFGDRNAPTQINAWVNQSTKGKIRQIVDQLNPTDVMVLINTLYFKGPWSDPFQPEATQDAPFYLAGGKQKPHPLMSRGGRYPYFETADFQAISLPYGNNGRLSMLVFLPKAKSNLVAFEQSLTPENWQAWMKQFQSRQGMIKLPRFKQQTSVELNTALSALGMGVAFDPERATFAKLSSVSTHIDQVQHAAVISVDEAGTEAAASTAVRMGVTSAPPPSEPFTMTVDRPFWFAIRDGKTGVVLFLGTISDPQA</sequence>
<dbReference type="InterPro" id="IPR042185">
    <property type="entry name" value="Serpin_sf_2"/>
</dbReference>
<dbReference type="GO" id="GO:0004867">
    <property type="term" value="F:serine-type endopeptidase inhibitor activity"/>
    <property type="evidence" value="ECO:0007669"/>
    <property type="project" value="InterPro"/>
</dbReference>
<dbReference type="Pfam" id="PF00079">
    <property type="entry name" value="Serpin"/>
    <property type="match status" value="1"/>
</dbReference>
<evidence type="ECO:0000256" key="1">
    <source>
        <dbReference type="RuleBase" id="RU000411"/>
    </source>
</evidence>
<dbReference type="PANTHER" id="PTHR11461:SF211">
    <property type="entry name" value="GH10112P-RELATED"/>
    <property type="match status" value="1"/>
</dbReference>